<dbReference type="HAMAP" id="MF_01225_B">
    <property type="entry name" value="MoaA_B"/>
    <property type="match status" value="1"/>
</dbReference>
<evidence type="ECO:0000256" key="10">
    <source>
        <dbReference type="ARBA" id="ARBA00023150"/>
    </source>
</evidence>
<dbReference type="PANTHER" id="PTHR22960">
    <property type="entry name" value="MOLYBDOPTERIN COFACTOR SYNTHESIS PROTEIN A"/>
    <property type="match status" value="1"/>
</dbReference>
<keyword evidence="5" id="KW-0479">Metal-binding</keyword>
<evidence type="ECO:0000313" key="14">
    <source>
        <dbReference type="EMBL" id="VAV94240.1"/>
    </source>
</evidence>
<keyword evidence="9" id="KW-0342">GTP-binding</keyword>
<dbReference type="SMART" id="SM00729">
    <property type="entry name" value="Elp3"/>
    <property type="match status" value="1"/>
</dbReference>
<gene>
    <name evidence="14" type="ORF">MNBD_ALPHA02-1964</name>
</gene>
<name>A0A3B0RLZ3_9ZZZZ</name>
<dbReference type="SFLD" id="SFLDG01067">
    <property type="entry name" value="SPASM/twitch_domain_containing"/>
    <property type="match status" value="1"/>
</dbReference>
<dbReference type="GO" id="GO:0006777">
    <property type="term" value="P:Mo-molybdopterin cofactor biosynthetic process"/>
    <property type="evidence" value="ECO:0007669"/>
    <property type="project" value="UniProtKB-KW"/>
</dbReference>
<evidence type="ECO:0000256" key="11">
    <source>
        <dbReference type="ARBA" id="ARBA00023239"/>
    </source>
</evidence>
<evidence type="ECO:0000256" key="9">
    <source>
        <dbReference type="ARBA" id="ARBA00023134"/>
    </source>
</evidence>
<keyword evidence="3" id="KW-0004">4Fe-4S</keyword>
<dbReference type="SFLD" id="SFLDG01386">
    <property type="entry name" value="main_SPASM_domain-containing"/>
    <property type="match status" value="1"/>
</dbReference>
<dbReference type="GO" id="GO:0051539">
    <property type="term" value="F:4 iron, 4 sulfur cluster binding"/>
    <property type="evidence" value="ECO:0007669"/>
    <property type="project" value="UniProtKB-KW"/>
</dbReference>
<evidence type="ECO:0000259" key="13">
    <source>
        <dbReference type="PROSITE" id="PS51918"/>
    </source>
</evidence>
<keyword evidence="4" id="KW-0949">S-adenosyl-L-methionine</keyword>
<dbReference type="InterPro" id="IPR058240">
    <property type="entry name" value="rSAM_sf"/>
</dbReference>
<dbReference type="Gene3D" id="3.20.20.70">
    <property type="entry name" value="Aldolase class I"/>
    <property type="match status" value="1"/>
</dbReference>
<feature type="domain" description="Radical SAM core" evidence="13">
    <location>
        <begin position="11"/>
        <end position="235"/>
    </location>
</feature>
<dbReference type="InterPro" id="IPR040064">
    <property type="entry name" value="MoaA-like"/>
</dbReference>
<evidence type="ECO:0000256" key="6">
    <source>
        <dbReference type="ARBA" id="ARBA00022741"/>
    </source>
</evidence>
<dbReference type="EC" id="4.1.99.22" evidence="2"/>
<dbReference type="GO" id="GO:0046872">
    <property type="term" value="F:metal ion binding"/>
    <property type="evidence" value="ECO:0007669"/>
    <property type="project" value="UniProtKB-KW"/>
</dbReference>
<dbReference type="GO" id="GO:0061798">
    <property type="term" value="F:GTP 3',8'-cyclase activity"/>
    <property type="evidence" value="ECO:0007669"/>
    <property type="project" value="UniProtKB-EC"/>
</dbReference>
<dbReference type="SFLD" id="SFLDG01383">
    <property type="entry name" value="cyclic_pyranopterin_phosphate"/>
    <property type="match status" value="1"/>
</dbReference>
<comment type="catalytic activity">
    <reaction evidence="12">
        <text>GTP + AH2 + S-adenosyl-L-methionine = (8S)-3',8-cyclo-7,8-dihydroguanosine 5'-triphosphate + 5'-deoxyadenosine + L-methionine + A + H(+)</text>
        <dbReference type="Rhea" id="RHEA:49576"/>
        <dbReference type="ChEBI" id="CHEBI:13193"/>
        <dbReference type="ChEBI" id="CHEBI:15378"/>
        <dbReference type="ChEBI" id="CHEBI:17319"/>
        <dbReference type="ChEBI" id="CHEBI:17499"/>
        <dbReference type="ChEBI" id="CHEBI:37565"/>
        <dbReference type="ChEBI" id="CHEBI:57844"/>
        <dbReference type="ChEBI" id="CHEBI:59789"/>
        <dbReference type="ChEBI" id="CHEBI:131766"/>
        <dbReference type="EC" id="4.1.99.22"/>
    </reaction>
</comment>
<evidence type="ECO:0000256" key="1">
    <source>
        <dbReference type="ARBA" id="ARBA00001966"/>
    </source>
</evidence>
<organism evidence="14">
    <name type="scientific">hydrothermal vent metagenome</name>
    <dbReference type="NCBI Taxonomy" id="652676"/>
    <lineage>
        <taxon>unclassified sequences</taxon>
        <taxon>metagenomes</taxon>
        <taxon>ecological metagenomes</taxon>
    </lineage>
</organism>
<reference evidence="14" key="1">
    <citation type="submission" date="2018-06" db="EMBL/GenBank/DDBJ databases">
        <authorList>
            <person name="Zhirakovskaya E."/>
        </authorList>
    </citation>
    <scope>NUCLEOTIDE SEQUENCE</scope>
</reference>
<evidence type="ECO:0000256" key="4">
    <source>
        <dbReference type="ARBA" id="ARBA00022691"/>
    </source>
</evidence>
<keyword evidence="10" id="KW-0501">Molybdenum cofactor biosynthesis</keyword>
<dbReference type="FunFam" id="3.20.20.70:FF:000057">
    <property type="entry name" value="GTP 3',8-cyclase"/>
    <property type="match status" value="1"/>
</dbReference>
<dbReference type="GO" id="GO:0005525">
    <property type="term" value="F:GTP binding"/>
    <property type="evidence" value="ECO:0007669"/>
    <property type="project" value="UniProtKB-KW"/>
</dbReference>
<dbReference type="InterPro" id="IPR013785">
    <property type="entry name" value="Aldolase_TIM"/>
</dbReference>
<evidence type="ECO:0000256" key="5">
    <source>
        <dbReference type="ARBA" id="ARBA00022723"/>
    </source>
</evidence>
<dbReference type="SUPFAM" id="SSF102114">
    <property type="entry name" value="Radical SAM enzymes"/>
    <property type="match status" value="1"/>
</dbReference>
<evidence type="ECO:0000256" key="2">
    <source>
        <dbReference type="ARBA" id="ARBA00012167"/>
    </source>
</evidence>
<evidence type="ECO:0000256" key="7">
    <source>
        <dbReference type="ARBA" id="ARBA00023004"/>
    </source>
</evidence>
<dbReference type="InterPro" id="IPR010505">
    <property type="entry name" value="MoaA_twitch"/>
</dbReference>
<dbReference type="Pfam" id="PF06463">
    <property type="entry name" value="Mob_synth_C"/>
    <property type="match status" value="1"/>
</dbReference>
<accession>A0A3B0RLZ3</accession>
<dbReference type="InterPro" id="IPR050105">
    <property type="entry name" value="MoCo_biosynth_MoaA/MoaC"/>
</dbReference>
<evidence type="ECO:0000256" key="12">
    <source>
        <dbReference type="ARBA" id="ARBA00048697"/>
    </source>
</evidence>
<dbReference type="InterPro" id="IPR007197">
    <property type="entry name" value="rSAM"/>
</dbReference>
<dbReference type="InterPro" id="IPR000385">
    <property type="entry name" value="MoaA_NifB_PqqE_Fe-S-bd_CS"/>
</dbReference>
<dbReference type="CDD" id="cd01335">
    <property type="entry name" value="Radical_SAM"/>
    <property type="match status" value="1"/>
</dbReference>
<dbReference type="NCBIfam" id="TIGR02666">
    <property type="entry name" value="moaA"/>
    <property type="match status" value="1"/>
</dbReference>
<dbReference type="PROSITE" id="PS51918">
    <property type="entry name" value="RADICAL_SAM"/>
    <property type="match status" value="1"/>
</dbReference>
<dbReference type="GO" id="GO:0061799">
    <property type="term" value="F:cyclic pyranopterin monophosphate synthase activity"/>
    <property type="evidence" value="ECO:0007669"/>
    <property type="project" value="TreeGrafter"/>
</dbReference>
<keyword evidence="11 14" id="KW-0456">Lyase</keyword>
<dbReference type="UniPathway" id="UPA00344"/>
<dbReference type="PROSITE" id="PS01305">
    <property type="entry name" value="MOAA_NIFB_PQQE"/>
    <property type="match status" value="1"/>
</dbReference>
<dbReference type="CDD" id="cd21117">
    <property type="entry name" value="Twitch_MoaA"/>
    <property type="match status" value="1"/>
</dbReference>
<comment type="cofactor">
    <cofactor evidence="1">
        <name>[4Fe-4S] cluster</name>
        <dbReference type="ChEBI" id="CHEBI:49883"/>
    </cofactor>
</comment>
<dbReference type="InterPro" id="IPR006638">
    <property type="entry name" value="Elp3/MiaA/NifB-like_rSAM"/>
</dbReference>
<dbReference type="PANTHER" id="PTHR22960:SF28">
    <property type="entry name" value="GTP 3',8-CYCLASE"/>
    <property type="match status" value="1"/>
</dbReference>
<sequence>MDLKPIELVDNYDRAFPYLRLSITDICNFRCEYCLPDGYKGSGKPEFLTLDEIRRLVTAFAELGIWKIRLTGGEPSVRKDFNEIIDLISHVPGISNTAFTTNGYRLAKNAEHWFEAGMRNLNVSIDSLDREIFHKITGHDRLPDVLAGIEQALTIGYDSVKVNVVLLKGYNDTALESYLDYIQKRPVTVRFIELMQTGDNLAYFKKRHLSADVIRDQLLARGWSQNIRVNGAGPAVNFTHPDYQGAIGLIAPYSKDFCLGCNRLRITATGDLRLCLFGDIGIPLRDLLQHDDQKNELQLRVMKQLDYKKSSHFLAQGETGLIPNLSSTGG</sequence>
<dbReference type="EMBL" id="UOED01000088">
    <property type="protein sequence ID" value="VAV94240.1"/>
    <property type="molecule type" value="Genomic_DNA"/>
</dbReference>
<keyword evidence="6" id="KW-0547">Nucleotide-binding</keyword>
<dbReference type="Pfam" id="PF04055">
    <property type="entry name" value="Radical_SAM"/>
    <property type="match status" value="1"/>
</dbReference>
<dbReference type="AlphaFoldDB" id="A0A3B0RLZ3"/>
<evidence type="ECO:0000256" key="3">
    <source>
        <dbReference type="ARBA" id="ARBA00022485"/>
    </source>
</evidence>
<keyword evidence="7" id="KW-0408">Iron</keyword>
<protein>
    <recommendedName>
        <fullName evidence="2">GTP 3',8-cyclase</fullName>
        <ecNumber evidence="2">4.1.99.22</ecNumber>
    </recommendedName>
</protein>
<dbReference type="InterPro" id="IPR013483">
    <property type="entry name" value="MoaA"/>
</dbReference>
<dbReference type="SFLD" id="SFLDS00029">
    <property type="entry name" value="Radical_SAM"/>
    <property type="match status" value="1"/>
</dbReference>
<keyword evidence="8" id="KW-0411">Iron-sulfur</keyword>
<proteinExistence type="inferred from homology"/>
<evidence type="ECO:0000256" key="8">
    <source>
        <dbReference type="ARBA" id="ARBA00023014"/>
    </source>
</evidence>